<dbReference type="SUPFAM" id="SSF56672">
    <property type="entry name" value="DNA/RNA polymerases"/>
    <property type="match status" value="2"/>
</dbReference>
<dbReference type="PANTHER" id="PTHR34072">
    <property type="entry name" value="ENZYMATIC POLYPROTEIN-RELATED"/>
    <property type="match status" value="1"/>
</dbReference>
<dbReference type="SUPFAM" id="SSF53098">
    <property type="entry name" value="Ribonuclease H-like"/>
    <property type="match status" value="1"/>
</dbReference>
<keyword evidence="10" id="KW-1185">Reference proteome</keyword>
<feature type="domain" description="Integrase catalytic" evidence="8">
    <location>
        <begin position="412"/>
        <end position="536"/>
    </location>
</feature>
<dbReference type="GO" id="GO:0003676">
    <property type="term" value="F:nucleic acid binding"/>
    <property type="evidence" value="ECO:0007669"/>
    <property type="project" value="InterPro"/>
</dbReference>
<dbReference type="Pfam" id="PF17921">
    <property type="entry name" value="Integrase_H2C2"/>
    <property type="match status" value="1"/>
</dbReference>
<organism evidence="9 10">
    <name type="scientific">Solanum verrucosum</name>
    <dbReference type="NCBI Taxonomy" id="315347"/>
    <lineage>
        <taxon>Eukaryota</taxon>
        <taxon>Viridiplantae</taxon>
        <taxon>Streptophyta</taxon>
        <taxon>Embryophyta</taxon>
        <taxon>Tracheophyta</taxon>
        <taxon>Spermatophyta</taxon>
        <taxon>Magnoliopsida</taxon>
        <taxon>eudicotyledons</taxon>
        <taxon>Gunneridae</taxon>
        <taxon>Pentapetalae</taxon>
        <taxon>asterids</taxon>
        <taxon>lamiids</taxon>
        <taxon>Solanales</taxon>
        <taxon>Solanaceae</taxon>
        <taxon>Solanoideae</taxon>
        <taxon>Solaneae</taxon>
        <taxon>Solanum</taxon>
    </lineage>
</organism>
<keyword evidence="5" id="KW-0378">Hydrolase</keyword>
<dbReference type="Gene3D" id="3.30.420.10">
    <property type="entry name" value="Ribonuclease H-like superfamily/Ribonuclease H"/>
    <property type="match status" value="1"/>
</dbReference>
<dbReference type="Gene3D" id="1.10.340.70">
    <property type="match status" value="1"/>
</dbReference>
<sequence>MNTQRSFPRRNERENVSQEAPPQAAQASVEPLVEQRGYGPYEPNVGTTTSSVRGFTRMNPLEFYGSKVEEDTQEFIDEVYKVLAIMGVTPVEKEELASYQLKGVSKIWFNQWKFFPLEIREGKVPEFINLLQGNTGVKEYALRFTQLLRKGSSNAPPRFNNERVSNHKPQEGKELDTLDLYVMFGTNDSVVYYDASRIGLGCVLMQNGKVIVCASRQLKILEKNNPTHELKLAMVVFTLKIWRHYLYGVHVDVFTDHNSLQYVFNKMDINLRQRRWLELLKDYDMSVLYHPGKENVVANALSWQCLDSTLVELKEMVLRKSDETFSEGGDDVLRYQGPLCVPNVDDLRDQIFSDAHSSRYSIHLGATKMYCDLREIYWWNGMKKDIAEFVVKCPNFQQVKVEHNKPEDFSEDISIPTWKWEEFKKYFIVGLPLTWLQFDSIWIIVDQLTKPAHFIPAKLSCTMEDYAKLYVRKMVRLHGGSLSIISDRGTQFTSHFCKSFRKDLGTHVKLSKSCQPQPDGQVECMIQTLEDMLRAYVINFKGNWDDQLPFNEFANNITITQVLMDHKIRDCPSVAKNEGVNRRWAQPYPSYGPYCSGTNAPKKNKFYALQTSGEQEGSPDVINELDMLDLYVMLGKDWLHSCYVSIDYRTRVVKFRFQNEPIIEGGHIVLSMGIEGDPIKIDVIKSCPRTLSRSEIRSFLGLDGTNDFVVYYDASRIGLGCVLMQNGKVIACASRQLKILEKNYPTHELKLAVVVFTLKIWRHYLYGVHVDVFTDHNSLHYVFNKMDINLRQRRWLELLKDYDMSVLYHPTKANVLANALSWLSMGSVALIEDDRRKFV</sequence>
<dbReference type="CDD" id="cd09274">
    <property type="entry name" value="RNase_HI_RT_Ty3"/>
    <property type="match status" value="2"/>
</dbReference>
<evidence type="ECO:0000256" key="4">
    <source>
        <dbReference type="ARBA" id="ARBA00022759"/>
    </source>
</evidence>
<dbReference type="GO" id="GO:0004519">
    <property type="term" value="F:endonuclease activity"/>
    <property type="evidence" value="ECO:0007669"/>
    <property type="project" value="UniProtKB-KW"/>
</dbReference>
<protein>
    <recommendedName>
        <fullName evidence="8">Integrase catalytic domain-containing protein</fullName>
    </recommendedName>
</protein>
<keyword evidence="1" id="KW-0808">Transferase</keyword>
<dbReference type="GO" id="GO:0016787">
    <property type="term" value="F:hydrolase activity"/>
    <property type="evidence" value="ECO:0007669"/>
    <property type="project" value="UniProtKB-KW"/>
</dbReference>
<dbReference type="InterPro" id="IPR041588">
    <property type="entry name" value="Integrase_H2C2"/>
</dbReference>
<reference evidence="9" key="1">
    <citation type="submission" date="2023-08" db="EMBL/GenBank/DDBJ databases">
        <title>A de novo genome assembly of Solanum verrucosum Schlechtendal, a Mexican diploid species geographically isolated from the other diploid A-genome species in potato relatives.</title>
        <authorList>
            <person name="Hosaka K."/>
        </authorList>
    </citation>
    <scope>NUCLEOTIDE SEQUENCE</scope>
    <source>
        <tissue evidence="9">Young leaves</tissue>
    </source>
</reference>
<accession>A0AAF1A2B8</accession>
<keyword evidence="6" id="KW-0695">RNA-directed DNA polymerase</keyword>
<evidence type="ECO:0000313" key="10">
    <source>
        <dbReference type="Proteomes" id="UP001234989"/>
    </source>
</evidence>
<dbReference type="PANTHER" id="PTHR34072:SF52">
    <property type="entry name" value="RIBONUCLEASE H"/>
    <property type="match status" value="1"/>
</dbReference>
<evidence type="ECO:0000313" key="9">
    <source>
        <dbReference type="EMBL" id="WMV58293.1"/>
    </source>
</evidence>
<feature type="compositionally biased region" description="Low complexity" evidence="7">
    <location>
        <begin position="17"/>
        <end position="31"/>
    </location>
</feature>
<dbReference type="GO" id="GO:0015074">
    <property type="term" value="P:DNA integration"/>
    <property type="evidence" value="ECO:0007669"/>
    <property type="project" value="InterPro"/>
</dbReference>
<evidence type="ECO:0000256" key="3">
    <source>
        <dbReference type="ARBA" id="ARBA00022722"/>
    </source>
</evidence>
<dbReference type="InterPro" id="IPR043502">
    <property type="entry name" value="DNA/RNA_pol_sf"/>
</dbReference>
<dbReference type="Pfam" id="PF17917">
    <property type="entry name" value="RT_RNaseH"/>
    <property type="match status" value="2"/>
</dbReference>
<evidence type="ECO:0000256" key="2">
    <source>
        <dbReference type="ARBA" id="ARBA00022695"/>
    </source>
</evidence>
<dbReference type="InterPro" id="IPR036397">
    <property type="entry name" value="RNaseH_sf"/>
</dbReference>
<name>A0AAF1A2B8_SOLVR</name>
<dbReference type="InterPro" id="IPR041373">
    <property type="entry name" value="RT_RNaseH"/>
</dbReference>
<proteinExistence type="predicted"/>
<keyword evidence="2" id="KW-0548">Nucleotidyltransferase</keyword>
<gene>
    <name evidence="9" type="ORF">MTR67_051678</name>
</gene>
<dbReference type="EMBL" id="CP133623">
    <property type="protein sequence ID" value="WMV58293.1"/>
    <property type="molecule type" value="Genomic_DNA"/>
</dbReference>
<dbReference type="PROSITE" id="PS50994">
    <property type="entry name" value="INTEGRASE"/>
    <property type="match status" value="1"/>
</dbReference>
<keyword evidence="3" id="KW-0540">Nuclease</keyword>
<evidence type="ECO:0000256" key="7">
    <source>
        <dbReference type="SAM" id="MobiDB-lite"/>
    </source>
</evidence>
<dbReference type="InterPro" id="IPR001584">
    <property type="entry name" value="Integrase_cat-core"/>
</dbReference>
<dbReference type="InterPro" id="IPR012337">
    <property type="entry name" value="RNaseH-like_sf"/>
</dbReference>
<evidence type="ECO:0000256" key="6">
    <source>
        <dbReference type="ARBA" id="ARBA00022918"/>
    </source>
</evidence>
<keyword evidence="4" id="KW-0255">Endonuclease</keyword>
<dbReference type="AlphaFoldDB" id="A0AAF1A2B8"/>
<dbReference type="GO" id="GO:0003964">
    <property type="term" value="F:RNA-directed DNA polymerase activity"/>
    <property type="evidence" value="ECO:0007669"/>
    <property type="project" value="UniProtKB-KW"/>
</dbReference>
<evidence type="ECO:0000259" key="8">
    <source>
        <dbReference type="PROSITE" id="PS50994"/>
    </source>
</evidence>
<dbReference type="Proteomes" id="UP001234989">
    <property type="component" value="Chromosome 12"/>
</dbReference>
<feature type="region of interest" description="Disordered" evidence="7">
    <location>
        <begin position="1"/>
        <end position="31"/>
    </location>
</feature>
<evidence type="ECO:0000256" key="1">
    <source>
        <dbReference type="ARBA" id="ARBA00022679"/>
    </source>
</evidence>
<evidence type="ECO:0000256" key="5">
    <source>
        <dbReference type="ARBA" id="ARBA00022801"/>
    </source>
</evidence>